<proteinExistence type="predicted"/>
<dbReference type="InterPro" id="IPR010982">
    <property type="entry name" value="Lambda_DNA-bd_dom_sf"/>
</dbReference>
<gene>
    <name evidence="1" type="ORF">NG743_07480</name>
</gene>
<evidence type="ECO:0000313" key="2">
    <source>
        <dbReference type="Proteomes" id="UP001057561"/>
    </source>
</evidence>
<evidence type="ECO:0000313" key="1">
    <source>
        <dbReference type="EMBL" id="UUO16853.1"/>
    </source>
</evidence>
<protein>
    <submittedName>
        <fullName evidence="1">Helix-turn-helix domain-containing protein</fullName>
    </submittedName>
</protein>
<organism evidence="1 2">
    <name type="scientific">Dolichospermum heterosporum TAC447</name>
    <dbReference type="NCBI Taxonomy" id="747523"/>
    <lineage>
        <taxon>Bacteria</taxon>
        <taxon>Bacillati</taxon>
        <taxon>Cyanobacteriota</taxon>
        <taxon>Cyanophyceae</taxon>
        <taxon>Nostocales</taxon>
        <taxon>Aphanizomenonaceae</taxon>
        <taxon>Dolichospermum</taxon>
        <taxon>Dolichospermum heterosporum</taxon>
    </lineage>
</organism>
<dbReference type="EMBL" id="CP099464">
    <property type="protein sequence ID" value="UUO16853.1"/>
    <property type="molecule type" value="Genomic_DNA"/>
</dbReference>
<name>A0ABY5LXW2_9CYAN</name>
<sequence length="84" mass="9279">MSLKVREVIYREAEVIDLPGLLAQAQKNSGKSVAGICEIVGFSRSYWYLLINGKEKLIAYSTLRKIEAALGVDFGIVLEEKCDG</sequence>
<reference evidence="1" key="1">
    <citation type="submission" date="2022-06" db="EMBL/GenBank/DDBJ databases">
        <title>Nostosin G and Spiroidesin B from the Cyanobacterium Dolichospermum sp. NIES-1697.</title>
        <authorList>
            <person name="Phan C.-S."/>
            <person name="Mehjabin J.J."/>
            <person name="Anas A.R.J."/>
            <person name="Hayasaka M."/>
            <person name="Onoki R."/>
            <person name="Wang J."/>
            <person name="Umezawa T."/>
            <person name="Washio K."/>
            <person name="Morikawa M."/>
            <person name="Okino T."/>
        </authorList>
    </citation>
    <scope>NUCLEOTIDE SEQUENCE</scope>
    <source>
        <strain evidence="1">NIES-1697</strain>
    </source>
</reference>
<accession>A0ABY5LXW2</accession>
<dbReference type="Proteomes" id="UP001057561">
    <property type="component" value="Chromosome"/>
</dbReference>
<keyword evidence="2" id="KW-1185">Reference proteome</keyword>
<dbReference type="SUPFAM" id="SSF47413">
    <property type="entry name" value="lambda repressor-like DNA-binding domains"/>
    <property type="match status" value="1"/>
</dbReference>
<dbReference type="RefSeq" id="WP_035083218.1">
    <property type="nucleotide sequence ID" value="NZ_CP099464.1"/>
</dbReference>